<proteinExistence type="predicted"/>
<dbReference type="RefSeq" id="WP_078575719.1">
    <property type="nucleotide sequence ID" value="NZ_CP054938.1"/>
</dbReference>
<dbReference type="STRING" id="1176198.SAMN05444716_1014"/>
<feature type="compositionally biased region" description="Basic and acidic residues" evidence="1">
    <location>
        <begin position="34"/>
        <end position="46"/>
    </location>
</feature>
<keyword evidence="2" id="KW-0472">Membrane</keyword>
<evidence type="ECO:0000313" key="3">
    <source>
        <dbReference type="EMBL" id="SFS31002.1"/>
    </source>
</evidence>
<gene>
    <name evidence="3" type="ORF">SAMN05444716_1014</name>
</gene>
<reference evidence="4" key="1">
    <citation type="submission" date="2016-10" db="EMBL/GenBank/DDBJ databases">
        <authorList>
            <person name="Varghese N."/>
            <person name="Submissions S."/>
        </authorList>
    </citation>
    <scope>NUCLEOTIDE SEQUENCE [LARGE SCALE GENOMIC DNA]</scope>
    <source>
        <strain evidence="4">CGMCC 4.7047</strain>
    </source>
</reference>
<feature type="transmembrane region" description="Helical" evidence="2">
    <location>
        <begin position="60"/>
        <end position="77"/>
    </location>
</feature>
<organism evidence="3 4">
    <name type="scientific">Streptomyces harbinensis</name>
    <dbReference type="NCBI Taxonomy" id="1176198"/>
    <lineage>
        <taxon>Bacteria</taxon>
        <taxon>Bacillati</taxon>
        <taxon>Actinomycetota</taxon>
        <taxon>Actinomycetes</taxon>
        <taxon>Kitasatosporales</taxon>
        <taxon>Streptomycetaceae</taxon>
        <taxon>Streptomyces</taxon>
    </lineage>
</organism>
<evidence type="ECO:0000256" key="2">
    <source>
        <dbReference type="SAM" id="Phobius"/>
    </source>
</evidence>
<feature type="transmembrane region" description="Helical" evidence="2">
    <location>
        <begin position="83"/>
        <end position="101"/>
    </location>
</feature>
<dbReference type="Pfam" id="PF11222">
    <property type="entry name" value="DUF3017"/>
    <property type="match status" value="1"/>
</dbReference>
<dbReference type="AlphaFoldDB" id="A0A1I6NSN1"/>
<evidence type="ECO:0000256" key="1">
    <source>
        <dbReference type="SAM" id="MobiDB-lite"/>
    </source>
</evidence>
<dbReference type="InterPro" id="IPR021385">
    <property type="entry name" value="DUF3017"/>
</dbReference>
<accession>A0A1I6NSN1</accession>
<dbReference type="EMBL" id="FPAB01000001">
    <property type="protein sequence ID" value="SFS31002.1"/>
    <property type="molecule type" value="Genomic_DNA"/>
</dbReference>
<feature type="region of interest" description="Disordered" evidence="1">
    <location>
        <begin position="24"/>
        <end position="52"/>
    </location>
</feature>
<protein>
    <submittedName>
        <fullName evidence="3">Uncharacterized protein</fullName>
    </submittedName>
</protein>
<dbReference type="Proteomes" id="UP000198873">
    <property type="component" value="Unassembled WGS sequence"/>
</dbReference>
<keyword evidence="4" id="KW-1185">Reference proteome</keyword>
<feature type="transmembrane region" description="Helical" evidence="2">
    <location>
        <begin position="113"/>
        <end position="133"/>
    </location>
</feature>
<keyword evidence="2" id="KW-1133">Transmembrane helix</keyword>
<keyword evidence="2" id="KW-0812">Transmembrane</keyword>
<evidence type="ECO:0000313" key="4">
    <source>
        <dbReference type="Proteomes" id="UP000198873"/>
    </source>
</evidence>
<sequence>MTRRIGLPGPVRGWVRRVRKVATVGGGGTPSDKYSTRDTARPEGGRRTAPGSAPAAIRQWPLLTVIGGTLVGLLVTLGNFRVGLLIVGGSLAAGALLRAWVPEVGMLAVRSRTTDIVTYGVFGTTIVLLTLMAQPRPWLEVPFLNDVLRFSAG</sequence>
<name>A0A1I6NSN1_9ACTN</name>